<dbReference type="SUPFAM" id="SSF53822">
    <property type="entry name" value="Periplasmic binding protein-like I"/>
    <property type="match status" value="1"/>
</dbReference>
<dbReference type="GO" id="GO:0006865">
    <property type="term" value="P:amino acid transport"/>
    <property type="evidence" value="ECO:0007669"/>
    <property type="project" value="UniProtKB-KW"/>
</dbReference>
<dbReference type="InterPro" id="IPR051010">
    <property type="entry name" value="BCAA_transport"/>
</dbReference>
<comment type="similarity">
    <text evidence="1">Belongs to the leucine-binding protein family.</text>
</comment>
<protein>
    <submittedName>
        <fullName evidence="7">Extracellular ligand-binding receptor</fullName>
    </submittedName>
</protein>
<feature type="domain" description="Leucine-binding protein" evidence="6">
    <location>
        <begin position="37"/>
        <end position="383"/>
    </location>
</feature>
<dbReference type="InterPro" id="IPR000709">
    <property type="entry name" value="Leu_Ile_Val-bd"/>
</dbReference>
<keyword evidence="2" id="KW-0813">Transport</keyword>
<dbReference type="AlphaFoldDB" id="F0T2Y1"/>
<dbReference type="PRINTS" id="PR00337">
    <property type="entry name" value="LEUILEVALBP"/>
</dbReference>
<gene>
    <name evidence="7" type="ordered locus">Sgly_3356</name>
</gene>
<keyword evidence="4" id="KW-0029">Amino-acid transport</keyword>
<dbReference type="Pfam" id="PF13458">
    <property type="entry name" value="Peripla_BP_6"/>
    <property type="match status" value="1"/>
</dbReference>
<keyword evidence="8" id="KW-1185">Reference proteome</keyword>
<feature type="chain" id="PRO_5039002175" evidence="5">
    <location>
        <begin position="24"/>
        <end position="394"/>
    </location>
</feature>
<evidence type="ECO:0000256" key="2">
    <source>
        <dbReference type="ARBA" id="ARBA00022448"/>
    </source>
</evidence>
<sequence length="394" mass="42007">MNLKKRFSTFFAALLCLSLVAVTGCSSSEPEPQGGMIKIGGNFELTGGMSEYGKKAENGVLLAVKEANASGGVLGKQIEYVGSDNKSETTQAAAAVTILAVQDQVAGIIGPVTNGNILGLLEAVADNQIPLITPTGTNESITLKSNGTVNKWLFRACFINSYQGTVAANFALDTLKASKAAVITDQKANYAAYSNGLAKNFIETFTKAGKEIVDSEQYNTEETKDYSNILNRIKEKNPDVIFLPGYYSEAGAIIKQARDLGLKMPIIGGDGWTGSLIDIAGKDALNNTYYVDHFAGDDPAAADFVKAYKDEYKQDADNFSALGYDAAKMLIAAINKANSTDSDQVRAALETMTSFQGVTGEMTVDPATHNTQKSAAILKYVNGKKMFAQRVTPQ</sequence>
<dbReference type="PANTHER" id="PTHR30483:SF6">
    <property type="entry name" value="PERIPLASMIC BINDING PROTEIN OF ABC TRANSPORTER FOR NATURAL AMINO ACIDS"/>
    <property type="match status" value="1"/>
</dbReference>
<dbReference type="Gene3D" id="3.40.50.2300">
    <property type="match status" value="2"/>
</dbReference>
<dbReference type="CDD" id="cd06347">
    <property type="entry name" value="PBP1_ABC_LivK_ligand_binding-like"/>
    <property type="match status" value="1"/>
</dbReference>
<dbReference type="eggNOG" id="COG0683">
    <property type="taxonomic scope" value="Bacteria"/>
</dbReference>
<dbReference type="HOGENOM" id="CLU_027128_6_1_9"/>
<dbReference type="OrthoDB" id="9783240at2"/>
<evidence type="ECO:0000256" key="3">
    <source>
        <dbReference type="ARBA" id="ARBA00022729"/>
    </source>
</evidence>
<evidence type="ECO:0000313" key="8">
    <source>
        <dbReference type="Proteomes" id="UP000007488"/>
    </source>
</evidence>
<reference evidence="7 8" key="1">
    <citation type="journal article" date="2011" name="Stand. Genomic Sci.">
        <title>Complete genome sequence of Syntrophobotulus glycolicus type strain (FlGlyR).</title>
        <authorList>
            <person name="Han C."/>
            <person name="Mwirichia R."/>
            <person name="Chertkov O."/>
            <person name="Held B."/>
            <person name="Lapidus A."/>
            <person name="Nolan M."/>
            <person name="Lucas S."/>
            <person name="Hammon N."/>
            <person name="Deshpande S."/>
            <person name="Cheng J.F."/>
            <person name="Tapia R."/>
            <person name="Goodwin L."/>
            <person name="Pitluck S."/>
            <person name="Huntemann M."/>
            <person name="Liolios K."/>
            <person name="Ivanova N."/>
            <person name="Pagani I."/>
            <person name="Mavromatis K."/>
            <person name="Ovchinikova G."/>
            <person name="Pati A."/>
            <person name="Chen A."/>
            <person name="Palaniappan K."/>
            <person name="Land M."/>
            <person name="Hauser L."/>
            <person name="Brambilla E.M."/>
            <person name="Rohde M."/>
            <person name="Spring S."/>
            <person name="Sikorski J."/>
            <person name="Goker M."/>
            <person name="Woyke T."/>
            <person name="Bristow J."/>
            <person name="Eisen J.A."/>
            <person name="Markowitz V."/>
            <person name="Hugenholtz P."/>
            <person name="Kyrpides N.C."/>
            <person name="Klenk H.P."/>
            <person name="Detter J.C."/>
        </authorList>
    </citation>
    <scope>NUCLEOTIDE SEQUENCE [LARGE SCALE GENOMIC DNA]</scope>
    <source>
        <strain evidence="8">DSM 8271 / FlGlyR</strain>
    </source>
</reference>
<organism evidence="7 8">
    <name type="scientific">Syntrophobotulus glycolicus (strain DSM 8271 / FlGlyR)</name>
    <dbReference type="NCBI Taxonomy" id="645991"/>
    <lineage>
        <taxon>Bacteria</taxon>
        <taxon>Bacillati</taxon>
        <taxon>Bacillota</taxon>
        <taxon>Clostridia</taxon>
        <taxon>Eubacteriales</taxon>
        <taxon>Desulfitobacteriaceae</taxon>
        <taxon>Syntrophobotulus</taxon>
    </lineage>
</organism>
<dbReference type="InterPro" id="IPR028081">
    <property type="entry name" value="Leu-bd"/>
</dbReference>
<proteinExistence type="inferred from homology"/>
<evidence type="ECO:0000256" key="1">
    <source>
        <dbReference type="ARBA" id="ARBA00010062"/>
    </source>
</evidence>
<dbReference type="KEGG" id="sgy:Sgly_3356"/>
<dbReference type="RefSeq" id="WP_013626343.1">
    <property type="nucleotide sequence ID" value="NC_015172.1"/>
</dbReference>
<evidence type="ECO:0000256" key="5">
    <source>
        <dbReference type="SAM" id="SignalP"/>
    </source>
</evidence>
<dbReference type="PROSITE" id="PS51257">
    <property type="entry name" value="PROKAR_LIPOPROTEIN"/>
    <property type="match status" value="1"/>
</dbReference>
<feature type="signal peptide" evidence="5">
    <location>
        <begin position="1"/>
        <end position="23"/>
    </location>
</feature>
<dbReference type="PANTHER" id="PTHR30483">
    <property type="entry name" value="LEUCINE-SPECIFIC-BINDING PROTEIN"/>
    <property type="match status" value="1"/>
</dbReference>
<evidence type="ECO:0000313" key="7">
    <source>
        <dbReference type="EMBL" id="ADY57618.1"/>
    </source>
</evidence>
<dbReference type="EMBL" id="CP002547">
    <property type="protein sequence ID" value="ADY57618.1"/>
    <property type="molecule type" value="Genomic_DNA"/>
</dbReference>
<name>F0T2Y1_SYNGF</name>
<keyword evidence="7" id="KW-0675">Receptor</keyword>
<reference evidence="8" key="2">
    <citation type="submission" date="2011-02" db="EMBL/GenBank/DDBJ databases">
        <title>The complete genome of Syntrophobotulus glycolicus DSM 8271.</title>
        <authorList>
            <person name="Lucas S."/>
            <person name="Copeland A."/>
            <person name="Lapidus A."/>
            <person name="Bruce D."/>
            <person name="Goodwin L."/>
            <person name="Pitluck S."/>
            <person name="Kyrpides N."/>
            <person name="Mavromatis K."/>
            <person name="Pagani I."/>
            <person name="Ivanova N."/>
            <person name="Mikhailova N."/>
            <person name="Chertkov O."/>
            <person name="Held B."/>
            <person name="Detter J.C."/>
            <person name="Tapia R."/>
            <person name="Han C."/>
            <person name="Land M."/>
            <person name="Hauser L."/>
            <person name="Markowitz V."/>
            <person name="Cheng J.-F."/>
            <person name="Hugenholtz P."/>
            <person name="Woyke T."/>
            <person name="Wu D."/>
            <person name="Spring S."/>
            <person name="Schroeder M."/>
            <person name="Brambilla E."/>
            <person name="Klenk H.-P."/>
            <person name="Eisen J.A."/>
        </authorList>
    </citation>
    <scope>NUCLEOTIDE SEQUENCE [LARGE SCALE GENOMIC DNA]</scope>
    <source>
        <strain evidence="8">DSM 8271 / FlGlyR</strain>
    </source>
</reference>
<dbReference type="STRING" id="645991.Sgly_3356"/>
<accession>F0T2Y1</accession>
<keyword evidence="3 5" id="KW-0732">Signal</keyword>
<evidence type="ECO:0000259" key="6">
    <source>
        <dbReference type="Pfam" id="PF13458"/>
    </source>
</evidence>
<dbReference type="InterPro" id="IPR028082">
    <property type="entry name" value="Peripla_BP_I"/>
</dbReference>
<dbReference type="Proteomes" id="UP000007488">
    <property type="component" value="Chromosome"/>
</dbReference>
<evidence type="ECO:0000256" key="4">
    <source>
        <dbReference type="ARBA" id="ARBA00022970"/>
    </source>
</evidence>